<evidence type="ECO:0000256" key="2">
    <source>
        <dbReference type="SAM" id="Phobius"/>
    </source>
</evidence>
<feature type="transmembrane region" description="Helical" evidence="2">
    <location>
        <begin position="318"/>
        <end position="339"/>
    </location>
</feature>
<organism evidence="3 4">
    <name type="scientific">Candidatus Woykebacteria bacterium RBG_16_43_9</name>
    <dbReference type="NCBI Taxonomy" id="1802596"/>
    <lineage>
        <taxon>Bacteria</taxon>
        <taxon>Candidatus Woykeibacteriota</taxon>
    </lineage>
</organism>
<gene>
    <name evidence="3" type="ORF">A2Z11_00585</name>
</gene>
<keyword evidence="2" id="KW-0812">Transmembrane</keyword>
<dbReference type="STRING" id="1802596.A2Z11_00585"/>
<dbReference type="EMBL" id="MHCS01000038">
    <property type="protein sequence ID" value="OGY25806.1"/>
    <property type="molecule type" value="Genomic_DNA"/>
</dbReference>
<dbReference type="Proteomes" id="UP000176389">
    <property type="component" value="Unassembled WGS sequence"/>
</dbReference>
<feature type="region of interest" description="Disordered" evidence="1">
    <location>
        <begin position="135"/>
        <end position="187"/>
    </location>
</feature>
<evidence type="ECO:0008006" key="5">
    <source>
        <dbReference type="Google" id="ProtNLM"/>
    </source>
</evidence>
<dbReference type="AlphaFoldDB" id="A0A1G1WDN2"/>
<keyword evidence="2" id="KW-1133">Transmembrane helix</keyword>
<reference evidence="3 4" key="1">
    <citation type="journal article" date="2016" name="Nat. Commun.">
        <title>Thousands of microbial genomes shed light on interconnected biogeochemical processes in an aquifer system.</title>
        <authorList>
            <person name="Anantharaman K."/>
            <person name="Brown C.T."/>
            <person name="Hug L.A."/>
            <person name="Sharon I."/>
            <person name="Castelle C.J."/>
            <person name="Probst A.J."/>
            <person name="Thomas B.C."/>
            <person name="Singh A."/>
            <person name="Wilkins M.J."/>
            <person name="Karaoz U."/>
            <person name="Brodie E.L."/>
            <person name="Williams K.H."/>
            <person name="Hubbard S.S."/>
            <person name="Banfield J.F."/>
        </authorList>
    </citation>
    <scope>NUCLEOTIDE SEQUENCE [LARGE SCALE GENOMIC DNA]</scope>
</reference>
<feature type="compositionally biased region" description="Low complexity" evidence="1">
    <location>
        <begin position="154"/>
        <end position="177"/>
    </location>
</feature>
<evidence type="ECO:0000313" key="4">
    <source>
        <dbReference type="Proteomes" id="UP000176389"/>
    </source>
</evidence>
<evidence type="ECO:0000313" key="3">
    <source>
        <dbReference type="EMBL" id="OGY25806.1"/>
    </source>
</evidence>
<sequence length="353" mass="39242">MLPKLNITFLVTFSLSIIVVLLLSPIVFQPTNAVQCPFDPPAPQLIITNPPPGVISGTVDINMLGEEFSNIVRIMIRHDVIGWLQIYEGVPKDIYKWDTTANENGDYCLKAFAEGTQGGSSSFKESQNVIVTINNSQQEPPNQDPPPSEDDKGSSSQQSSNQATSNQSLTQTTTSTNDTEEKDKDDGKVEKALIEEEIPISISTFDPDIFLKGSSITIDQIKNVSKKGQQLLHFEGKTLPNTLVTLYVFSNPVIVVVESDSNGRWAYDRERNLDSGKHTAFATIYDDEITRRSKTVDFFIARSAQGSLILQKNNLQRLYPYTIALGGSLAIAILILFMYRIYSKRRQQNQASL</sequence>
<accession>A0A1G1WDN2</accession>
<feature type="transmembrane region" description="Helical" evidence="2">
    <location>
        <begin position="7"/>
        <end position="28"/>
    </location>
</feature>
<name>A0A1G1WDN2_9BACT</name>
<comment type="caution">
    <text evidence="3">The sequence shown here is derived from an EMBL/GenBank/DDBJ whole genome shotgun (WGS) entry which is preliminary data.</text>
</comment>
<proteinExistence type="predicted"/>
<protein>
    <recommendedName>
        <fullName evidence="5">Bacterial Ig-like domain-containing protein</fullName>
    </recommendedName>
</protein>
<evidence type="ECO:0000256" key="1">
    <source>
        <dbReference type="SAM" id="MobiDB-lite"/>
    </source>
</evidence>
<keyword evidence="2" id="KW-0472">Membrane</keyword>